<evidence type="ECO:0000313" key="1">
    <source>
        <dbReference type="EMBL" id="EIE21878.1"/>
    </source>
</evidence>
<evidence type="ECO:0000313" key="2">
    <source>
        <dbReference type="Proteomes" id="UP000007264"/>
    </source>
</evidence>
<dbReference type="CDD" id="cd09917">
    <property type="entry name" value="F-box_SF"/>
    <property type="match status" value="1"/>
</dbReference>
<protein>
    <recommendedName>
        <fullName evidence="3">F-box domain-containing protein</fullName>
    </recommendedName>
</protein>
<organism evidence="1 2">
    <name type="scientific">Coccomyxa subellipsoidea (strain C-169)</name>
    <name type="common">Green microalga</name>
    <dbReference type="NCBI Taxonomy" id="574566"/>
    <lineage>
        <taxon>Eukaryota</taxon>
        <taxon>Viridiplantae</taxon>
        <taxon>Chlorophyta</taxon>
        <taxon>core chlorophytes</taxon>
        <taxon>Trebouxiophyceae</taxon>
        <taxon>Trebouxiophyceae incertae sedis</taxon>
        <taxon>Coccomyxaceae</taxon>
        <taxon>Coccomyxa</taxon>
        <taxon>Coccomyxa subellipsoidea</taxon>
    </lineage>
</organism>
<name>I0YU09_COCSC</name>
<dbReference type="KEGG" id="csl:COCSUDRAFT_53879"/>
<evidence type="ECO:0008006" key="3">
    <source>
        <dbReference type="Google" id="ProtNLM"/>
    </source>
</evidence>
<reference evidence="1 2" key="1">
    <citation type="journal article" date="2012" name="Genome Biol.">
        <title>The genome of the polar eukaryotic microalga coccomyxa subellipsoidea reveals traits of cold adaptation.</title>
        <authorList>
            <person name="Blanc G."/>
            <person name="Agarkova I."/>
            <person name="Grimwood J."/>
            <person name="Kuo A."/>
            <person name="Brueggeman A."/>
            <person name="Dunigan D."/>
            <person name="Gurnon J."/>
            <person name="Ladunga I."/>
            <person name="Lindquist E."/>
            <person name="Lucas S."/>
            <person name="Pangilinan J."/>
            <person name="Proschold T."/>
            <person name="Salamov A."/>
            <person name="Schmutz J."/>
            <person name="Weeks D."/>
            <person name="Yamada T."/>
            <person name="Claverie J.M."/>
            <person name="Grigoriev I."/>
            <person name="Van Etten J."/>
            <person name="Lomsadze A."/>
            <person name="Borodovsky M."/>
        </authorList>
    </citation>
    <scope>NUCLEOTIDE SEQUENCE [LARGE SCALE GENOMIC DNA]</scope>
    <source>
        <strain evidence="1 2">C-169</strain>
    </source>
</reference>
<dbReference type="Proteomes" id="UP000007264">
    <property type="component" value="Unassembled WGS sequence"/>
</dbReference>
<dbReference type="RefSeq" id="XP_005646422.1">
    <property type="nucleotide sequence ID" value="XM_005646365.1"/>
</dbReference>
<proteinExistence type="predicted"/>
<dbReference type="InterPro" id="IPR036047">
    <property type="entry name" value="F-box-like_dom_sf"/>
</dbReference>
<accession>I0YU09</accession>
<dbReference type="SUPFAM" id="SSF81383">
    <property type="entry name" value="F-box domain"/>
    <property type="match status" value="1"/>
</dbReference>
<keyword evidence="2" id="KW-1185">Reference proteome</keyword>
<dbReference type="AlphaFoldDB" id="I0YU09"/>
<dbReference type="EMBL" id="AGSI01000011">
    <property type="protein sequence ID" value="EIE21878.1"/>
    <property type="molecule type" value="Genomic_DNA"/>
</dbReference>
<dbReference type="GeneID" id="17039863"/>
<sequence length="142" mass="16280">MPSGRQAVVLPQEVWQKITRHLTIREWASACGTCKAMFHLQLDSVNFGSDVCSKGIEWVSRRWSIARAMSCTKMRSSNMRVLANIVYNGGSVPGQVEDMIIHMDDMEQEEEGEENAPLVWLAWVFAQMHKLRYLDLGVRTFF</sequence>
<comment type="caution">
    <text evidence="1">The sequence shown here is derived from an EMBL/GenBank/DDBJ whole genome shotgun (WGS) entry which is preliminary data.</text>
</comment>
<gene>
    <name evidence="1" type="ORF">COCSUDRAFT_53879</name>
</gene>